<gene>
    <name evidence="1" type="ORF">AWRI4233_LOCUS2583</name>
</gene>
<proteinExistence type="predicted"/>
<protein>
    <submittedName>
        <fullName evidence="1">Uncharacterized protein</fullName>
    </submittedName>
</protein>
<dbReference type="AlphaFoldDB" id="A0A9N8PCZ2"/>
<dbReference type="OrthoDB" id="4424523at2759"/>
<name>A0A9N8PCZ2_9PEZI</name>
<dbReference type="EMBL" id="CAIJEO010000004">
    <property type="protein sequence ID" value="CAD0090227.1"/>
    <property type="molecule type" value="Genomic_DNA"/>
</dbReference>
<evidence type="ECO:0000313" key="1">
    <source>
        <dbReference type="EMBL" id="CAD0090227.1"/>
    </source>
</evidence>
<organism evidence="1 2">
    <name type="scientific">Aureobasidium mustum</name>
    <dbReference type="NCBI Taxonomy" id="2773714"/>
    <lineage>
        <taxon>Eukaryota</taxon>
        <taxon>Fungi</taxon>
        <taxon>Dikarya</taxon>
        <taxon>Ascomycota</taxon>
        <taxon>Pezizomycotina</taxon>
        <taxon>Dothideomycetes</taxon>
        <taxon>Dothideomycetidae</taxon>
        <taxon>Dothideales</taxon>
        <taxon>Saccotheciaceae</taxon>
        <taxon>Aureobasidium</taxon>
    </lineage>
</organism>
<dbReference type="Proteomes" id="UP000714618">
    <property type="component" value="Unassembled WGS sequence"/>
</dbReference>
<comment type="caution">
    <text evidence="1">The sequence shown here is derived from an EMBL/GenBank/DDBJ whole genome shotgun (WGS) entry which is preliminary data.</text>
</comment>
<evidence type="ECO:0000313" key="2">
    <source>
        <dbReference type="Proteomes" id="UP000714618"/>
    </source>
</evidence>
<reference evidence="1" key="1">
    <citation type="submission" date="2020-06" db="EMBL/GenBank/DDBJ databases">
        <authorList>
            <person name="Onetto C."/>
        </authorList>
    </citation>
    <scope>NUCLEOTIDE SEQUENCE</scope>
</reference>
<accession>A0A9N8PCZ2</accession>
<sequence>MSSLFFADVKFYKRWSFAIYRTDYSSEENWIKFTNMLDTWTSPVIENKGPEEAPLIESWKQMWWMSDKGKFENASHGQLRQHFNTWLDTLSTKERIITRPEHYMFLVVDKDILDIIHSRPLEYTCDISGTIPYVLALDKDAPNENSDYPASMKVDLRDLMYLYEEGLERESMRGLRLRSSEWFERDEIDFEDTFGEG</sequence>
<keyword evidence="2" id="KW-1185">Reference proteome</keyword>